<keyword evidence="7" id="KW-1185">Reference proteome</keyword>
<evidence type="ECO:0000313" key="6">
    <source>
        <dbReference type="EMBL" id="MBA8952661.1"/>
    </source>
</evidence>
<feature type="domain" description="HTH tetR-type" evidence="5">
    <location>
        <begin position="11"/>
        <end position="71"/>
    </location>
</feature>
<dbReference type="EMBL" id="JACJIA010000005">
    <property type="protein sequence ID" value="MBA8952661.1"/>
    <property type="molecule type" value="Genomic_DNA"/>
</dbReference>
<keyword evidence="1" id="KW-0805">Transcription regulation</keyword>
<evidence type="ECO:0000259" key="5">
    <source>
        <dbReference type="PROSITE" id="PS50977"/>
    </source>
</evidence>
<dbReference type="GO" id="GO:0003700">
    <property type="term" value="F:DNA-binding transcription factor activity"/>
    <property type="evidence" value="ECO:0007669"/>
    <property type="project" value="TreeGrafter"/>
</dbReference>
<dbReference type="InterPro" id="IPR009057">
    <property type="entry name" value="Homeodomain-like_sf"/>
</dbReference>
<dbReference type="Proteomes" id="UP000572680">
    <property type="component" value="Unassembled WGS sequence"/>
</dbReference>
<sequence length="235" mass="25786">MARTVDQAAHATRRRQILDVAQRLVETRGYEQMSVQDVLDELGMSKGALYHYFGSKQALLAGIVDRTADQIEEHLAEVVETPGSDALGKLNQIFQALAGWKAGHRDRLVALLRVWNSDGNALTRHRTRAGIAERLAPLFERVVEQGVRDGVFTLPTAVGFGQVLVSLVQDLNERLGDLFFACEEGRADPSAVDRTVAAYTAALERILGVAPGAVHIVDPSALHAWFDPPRQEREG</sequence>
<evidence type="ECO:0000256" key="2">
    <source>
        <dbReference type="ARBA" id="ARBA00023125"/>
    </source>
</evidence>
<proteinExistence type="predicted"/>
<evidence type="ECO:0000313" key="7">
    <source>
        <dbReference type="Proteomes" id="UP000572680"/>
    </source>
</evidence>
<dbReference type="SUPFAM" id="SSF46689">
    <property type="entry name" value="Homeodomain-like"/>
    <property type="match status" value="1"/>
</dbReference>
<comment type="caution">
    <text evidence="6">The sequence shown here is derived from an EMBL/GenBank/DDBJ whole genome shotgun (WGS) entry which is preliminary data.</text>
</comment>
<evidence type="ECO:0000256" key="3">
    <source>
        <dbReference type="ARBA" id="ARBA00023163"/>
    </source>
</evidence>
<organism evidence="6 7">
    <name type="scientific">Actinomadura namibiensis</name>
    <dbReference type="NCBI Taxonomy" id="182080"/>
    <lineage>
        <taxon>Bacteria</taxon>
        <taxon>Bacillati</taxon>
        <taxon>Actinomycetota</taxon>
        <taxon>Actinomycetes</taxon>
        <taxon>Streptosporangiales</taxon>
        <taxon>Thermomonosporaceae</taxon>
        <taxon>Actinomadura</taxon>
    </lineage>
</organism>
<dbReference type="GO" id="GO:0000976">
    <property type="term" value="F:transcription cis-regulatory region binding"/>
    <property type="evidence" value="ECO:0007669"/>
    <property type="project" value="TreeGrafter"/>
</dbReference>
<accession>A0A7W3QMM5</accession>
<dbReference type="PANTHER" id="PTHR30055:SF234">
    <property type="entry name" value="HTH-TYPE TRANSCRIPTIONAL REGULATOR BETI"/>
    <property type="match status" value="1"/>
</dbReference>
<dbReference type="InterPro" id="IPR050109">
    <property type="entry name" value="HTH-type_TetR-like_transc_reg"/>
</dbReference>
<reference evidence="6 7" key="1">
    <citation type="submission" date="2020-08" db="EMBL/GenBank/DDBJ databases">
        <title>Genomic Encyclopedia of Type Strains, Phase IV (KMG-IV): sequencing the most valuable type-strain genomes for metagenomic binning, comparative biology and taxonomic classification.</title>
        <authorList>
            <person name="Goeker M."/>
        </authorList>
    </citation>
    <scope>NUCLEOTIDE SEQUENCE [LARGE SCALE GENOMIC DNA]</scope>
    <source>
        <strain evidence="6 7">DSM 44197</strain>
    </source>
</reference>
<protein>
    <submittedName>
        <fullName evidence="6">AcrR family transcriptional regulator</fullName>
    </submittedName>
</protein>
<evidence type="ECO:0000256" key="1">
    <source>
        <dbReference type="ARBA" id="ARBA00023015"/>
    </source>
</evidence>
<dbReference type="PANTHER" id="PTHR30055">
    <property type="entry name" value="HTH-TYPE TRANSCRIPTIONAL REGULATOR RUTR"/>
    <property type="match status" value="1"/>
</dbReference>
<evidence type="ECO:0000256" key="4">
    <source>
        <dbReference type="PROSITE-ProRule" id="PRU00335"/>
    </source>
</evidence>
<dbReference type="RefSeq" id="WP_182844920.1">
    <property type="nucleotide sequence ID" value="NZ_BAAALP010000005.1"/>
</dbReference>
<feature type="DNA-binding region" description="H-T-H motif" evidence="4">
    <location>
        <begin position="34"/>
        <end position="53"/>
    </location>
</feature>
<keyword evidence="3" id="KW-0804">Transcription</keyword>
<dbReference type="InterPro" id="IPR001647">
    <property type="entry name" value="HTH_TetR"/>
</dbReference>
<dbReference type="Pfam" id="PF00440">
    <property type="entry name" value="TetR_N"/>
    <property type="match status" value="1"/>
</dbReference>
<dbReference type="Gene3D" id="1.10.357.10">
    <property type="entry name" value="Tetracycline Repressor, domain 2"/>
    <property type="match status" value="1"/>
</dbReference>
<gene>
    <name evidence="6" type="ORF">HNR61_004307</name>
</gene>
<dbReference type="AlphaFoldDB" id="A0A7W3QMM5"/>
<dbReference type="PROSITE" id="PS50977">
    <property type="entry name" value="HTH_TETR_2"/>
    <property type="match status" value="1"/>
</dbReference>
<dbReference type="PRINTS" id="PR00455">
    <property type="entry name" value="HTHTETR"/>
</dbReference>
<keyword evidence="2 4" id="KW-0238">DNA-binding</keyword>
<name>A0A7W3QMM5_ACTNM</name>